<sequence>MSVMTVMLTTSMSRGVHHVGACPSPRRKTNPKNLQYRQYSGLDVIRPGFATWVTFHEKIPYLAYSLGKGNSMDDAVLYSCHTGLDIVDPESQRPDDPGETYHEHYSIYQSCSLTSTLRINEGDHISLRQSNIRQTISADEQDSFWGAYFRSAVDNLSFQIRVNNITQFTCKAAGHIGSDVIEEQSFVRHVPTWGCSTGGLTQVSRGDRIILWNRYIYPILMEPSATYWGIIGINTS</sequence>
<dbReference type="InterPro" id="IPR008983">
    <property type="entry name" value="Tumour_necrosis_fac-like_dom"/>
</dbReference>
<dbReference type="Proteomes" id="UP001208570">
    <property type="component" value="Unassembled WGS sequence"/>
</dbReference>
<keyword evidence="2" id="KW-1185">Reference proteome</keyword>
<dbReference type="EMBL" id="JAODUP010000473">
    <property type="protein sequence ID" value="KAK2148964.1"/>
    <property type="molecule type" value="Genomic_DNA"/>
</dbReference>
<organism evidence="1 2">
    <name type="scientific">Paralvinella palmiformis</name>
    <dbReference type="NCBI Taxonomy" id="53620"/>
    <lineage>
        <taxon>Eukaryota</taxon>
        <taxon>Metazoa</taxon>
        <taxon>Spiralia</taxon>
        <taxon>Lophotrochozoa</taxon>
        <taxon>Annelida</taxon>
        <taxon>Polychaeta</taxon>
        <taxon>Sedentaria</taxon>
        <taxon>Canalipalpata</taxon>
        <taxon>Terebellida</taxon>
        <taxon>Terebelliformia</taxon>
        <taxon>Alvinellidae</taxon>
        <taxon>Paralvinella</taxon>
    </lineage>
</organism>
<evidence type="ECO:0000313" key="1">
    <source>
        <dbReference type="EMBL" id="KAK2148964.1"/>
    </source>
</evidence>
<comment type="caution">
    <text evidence="1">The sequence shown here is derived from an EMBL/GenBank/DDBJ whole genome shotgun (WGS) entry which is preliminary data.</text>
</comment>
<proteinExistence type="predicted"/>
<name>A0AAD9J9Y0_9ANNE</name>
<dbReference type="SUPFAM" id="SSF49842">
    <property type="entry name" value="TNF-like"/>
    <property type="match status" value="2"/>
</dbReference>
<accession>A0AAD9J9Y0</accession>
<dbReference type="Gene3D" id="2.60.120.40">
    <property type="match status" value="1"/>
</dbReference>
<dbReference type="AlphaFoldDB" id="A0AAD9J9Y0"/>
<evidence type="ECO:0000313" key="2">
    <source>
        <dbReference type="Proteomes" id="UP001208570"/>
    </source>
</evidence>
<reference evidence="1" key="1">
    <citation type="journal article" date="2023" name="Mol. Biol. Evol.">
        <title>Third-Generation Sequencing Reveals the Adaptive Role of the Epigenome in Three Deep-Sea Polychaetes.</title>
        <authorList>
            <person name="Perez M."/>
            <person name="Aroh O."/>
            <person name="Sun Y."/>
            <person name="Lan Y."/>
            <person name="Juniper S.K."/>
            <person name="Young C.R."/>
            <person name="Angers B."/>
            <person name="Qian P.Y."/>
        </authorList>
    </citation>
    <scope>NUCLEOTIDE SEQUENCE</scope>
    <source>
        <strain evidence="1">P08H-3</strain>
    </source>
</reference>
<protein>
    <submittedName>
        <fullName evidence="1">Uncharacterized protein</fullName>
    </submittedName>
</protein>
<gene>
    <name evidence="1" type="ORF">LSH36_473g01035</name>
</gene>